<keyword evidence="9" id="KW-1185">Reference proteome</keyword>
<dbReference type="PROSITE" id="PS51755">
    <property type="entry name" value="OMPR_PHOB"/>
    <property type="match status" value="1"/>
</dbReference>
<organism evidence="8 9">
    <name type="scientific">Caballeronia fortuita</name>
    <dbReference type="NCBI Taxonomy" id="1777138"/>
    <lineage>
        <taxon>Bacteria</taxon>
        <taxon>Pseudomonadati</taxon>
        <taxon>Pseudomonadota</taxon>
        <taxon>Betaproteobacteria</taxon>
        <taxon>Burkholderiales</taxon>
        <taxon>Burkholderiaceae</taxon>
        <taxon>Caballeronia</taxon>
    </lineage>
</organism>
<dbReference type="Gene3D" id="6.10.250.690">
    <property type="match status" value="1"/>
</dbReference>
<reference evidence="8" key="1">
    <citation type="submission" date="2016-01" db="EMBL/GenBank/DDBJ databases">
        <authorList>
            <person name="Peeters C."/>
        </authorList>
    </citation>
    <scope>NUCLEOTIDE SEQUENCE</scope>
    <source>
        <strain evidence="8">LMG 29320</strain>
    </source>
</reference>
<keyword evidence="1" id="KW-0805">Transcription regulation</keyword>
<accession>A0A158CV77</accession>
<dbReference type="SMART" id="SM00448">
    <property type="entry name" value="REC"/>
    <property type="match status" value="1"/>
</dbReference>
<dbReference type="STRING" id="1777138.AWB77_04586"/>
<dbReference type="InterPro" id="IPR011006">
    <property type="entry name" value="CheY-like_superfamily"/>
</dbReference>
<dbReference type="Gene3D" id="3.40.50.2300">
    <property type="match status" value="1"/>
</dbReference>
<dbReference type="GO" id="GO:0032993">
    <property type="term" value="C:protein-DNA complex"/>
    <property type="evidence" value="ECO:0007669"/>
    <property type="project" value="TreeGrafter"/>
</dbReference>
<dbReference type="Proteomes" id="UP000054903">
    <property type="component" value="Unassembled WGS sequence"/>
</dbReference>
<dbReference type="GO" id="GO:0005829">
    <property type="term" value="C:cytosol"/>
    <property type="evidence" value="ECO:0007669"/>
    <property type="project" value="TreeGrafter"/>
</dbReference>
<dbReference type="PANTHER" id="PTHR48111:SF67">
    <property type="entry name" value="TRANSCRIPTIONAL REGULATORY PROTEIN TCTD"/>
    <property type="match status" value="1"/>
</dbReference>
<evidence type="ECO:0000313" key="8">
    <source>
        <dbReference type="EMBL" id="SAK86272.1"/>
    </source>
</evidence>
<dbReference type="Pfam" id="PF00486">
    <property type="entry name" value="Trans_reg_C"/>
    <property type="match status" value="1"/>
</dbReference>
<dbReference type="SMART" id="SM00862">
    <property type="entry name" value="Trans_reg_C"/>
    <property type="match status" value="1"/>
</dbReference>
<evidence type="ECO:0000256" key="4">
    <source>
        <dbReference type="PROSITE-ProRule" id="PRU00169"/>
    </source>
</evidence>
<keyword evidence="4" id="KW-0597">Phosphoprotein</keyword>
<dbReference type="InterPro" id="IPR001789">
    <property type="entry name" value="Sig_transdc_resp-reg_receiver"/>
</dbReference>
<dbReference type="SUPFAM" id="SSF52172">
    <property type="entry name" value="CheY-like"/>
    <property type="match status" value="1"/>
</dbReference>
<comment type="caution">
    <text evidence="8">The sequence shown here is derived from an EMBL/GenBank/DDBJ whole genome shotgun (WGS) entry which is preliminary data.</text>
</comment>
<dbReference type="RefSeq" id="WP_082852731.1">
    <property type="nucleotide sequence ID" value="NZ_FCNX02000012.1"/>
</dbReference>
<dbReference type="PANTHER" id="PTHR48111">
    <property type="entry name" value="REGULATOR OF RPOS"/>
    <property type="match status" value="1"/>
</dbReference>
<dbReference type="AlphaFoldDB" id="A0A158CV77"/>
<dbReference type="InterPro" id="IPR036388">
    <property type="entry name" value="WH-like_DNA-bd_sf"/>
</dbReference>
<evidence type="ECO:0000259" key="7">
    <source>
        <dbReference type="PROSITE" id="PS51755"/>
    </source>
</evidence>
<sequence>MRVLLVKDDLQCGQHLFRELRNAGYNVDWVRDARAGSLAIGAAYYAVVLLDLSLMCGGALELLRRSRESGNKVPVLTFITSGDPQARVHSLDIGADDCMPKPFDVREVLARIRAVLRRQAGSATSRIGSEQVGLDLDHRTLRCNGVSSSLSAREFALMHALLERPEAILSRAQLEERIYGWGREIESNALDVLIHSMRKRFGRNLIENVRGIGWTARRAVGGSAQAHCAPIPSKMRSYSSLEAGLVH</sequence>
<dbReference type="GO" id="GO:0000156">
    <property type="term" value="F:phosphorelay response regulator activity"/>
    <property type="evidence" value="ECO:0007669"/>
    <property type="project" value="TreeGrafter"/>
</dbReference>
<name>A0A158CV77_9BURK</name>
<feature type="DNA-binding region" description="OmpR/PhoB-type" evidence="5">
    <location>
        <begin position="122"/>
        <end position="218"/>
    </location>
</feature>
<feature type="domain" description="OmpR/PhoB-type" evidence="7">
    <location>
        <begin position="122"/>
        <end position="218"/>
    </location>
</feature>
<evidence type="ECO:0000256" key="2">
    <source>
        <dbReference type="ARBA" id="ARBA00023125"/>
    </source>
</evidence>
<dbReference type="CDD" id="cd00383">
    <property type="entry name" value="trans_reg_C"/>
    <property type="match status" value="1"/>
</dbReference>
<dbReference type="EMBL" id="FCNX02000012">
    <property type="protein sequence ID" value="SAK86272.1"/>
    <property type="molecule type" value="Genomic_DNA"/>
</dbReference>
<proteinExistence type="predicted"/>
<evidence type="ECO:0000256" key="1">
    <source>
        <dbReference type="ARBA" id="ARBA00023015"/>
    </source>
</evidence>
<evidence type="ECO:0000256" key="5">
    <source>
        <dbReference type="PROSITE-ProRule" id="PRU01091"/>
    </source>
</evidence>
<dbReference type="GO" id="GO:0000976">
    <property type="term" value="F:transcription cis-regulatory region binding"/>
    <property type="evidence" value="ECO:0007669"/>
    <property type="project" value="TreeGrafter"/>
</dbReference>
<dbReference type="InterPro" id="IPR039420">
    <property type="entry name" value="WalR-like"/>
</dbReference>
<dbReference type="Gene3D" id="1.10.10.10">
    <property type="entry name" value="Winged helix-like DNA-binding domain superfamily/Winged helix DNA-binding domain"/>
    <property type="match status" value="1"/>
</dbReference>
<evidence type="ECO:0000259" key="6">
    <source>
        <dbReference type="PROSITE" id="PS50110"/>
    </source>
</evidence>
<keyword evidence="2 5" id="KW-0238">DNA-binding</keyword>
<evidence type="ECO:0000256" key="3">
    <source>
        <dbReference type="ARBA" id="ARBA00023163"/>
    </source>
</evidence>
<feature type="domain" description="Response regulatory" evidence="6">
    <location>
        <begin position="2"/>
        <end position="116"/>
    </location>
</feature>
<dbReference type="Pfam" id="PF00072">
    <property type="entry name" value="Response_reg"/>
    <property type="match status" value="1"/>
</dbReference>
<dbReference type="PROSITE" id="PS50110">
    <property type="entry name" value="RESPONSE_REGULATORY"/>
    <property type="match status" value="1"/>
</dbReference>
<dbReference type="OrthoDB" id="9134708at2"/>
<dbReference type="InterPro" id="IPR001867">
    <property type="entry name" value="OmpR/PhoB-type_DNA-bd"/>
</dbReference>
<evidence type="ECO:0000313" key="9">
    <source>
        <dbReference type="Proteomes" id="UP000054903"/>
    </source>
</evidence>
<feature type="modified residue" description="4-aspartylphosphate" evidence="4">
    <location>
        <position position="51"/>
    </location>
</feature>
<gene>
    <name evidence="8" type="ORF">AWB77_04586</name>
</gene>
<protein>
    <submittedName>
        <fullName evidence="8">Two component transcriptional regulator</fullName>
    </submittedName>
</protein>
<keyword evidence="3" id="KW-0804">Transcription</keyword>
<dbReference type="GO" id="GO:0006355">
    <property type="term" value="P:regulation of DNA-templated transcription"/>
    <property type="evidence" value="ECO:0007669"/>
    <property type="project" value="InterPro"/>
</dbReference>